<dbReference type="EMBL" id="BOPG01000023">
    <property type="protein sequence ID" value="GIJ56073.1"/>
    <property type="molecule type" value="Genomic_DNA"/>
</dbReference>
<proteinExistence type="predicted"/>
<accession>A0A8J3Z4E3</accession>
<reference evidence="1" key="1">
    <citation type="submission" date="2021-01" db="EMBL/GenBank/DDBJ databases">
        <title>Whole genome shotgun sequence of Virgisporangium aurantiacum NBRC 16421.</title>
        <authorList>
            <person name="Komaki H."/>
            <person name="Tamura T."/>
        </authorList>
    </citation>
    <scope>NUCLEOTIDE SEQUENCE</scope>
    <source>
        <strain evidence="1">NBRC 16421</strain>
    </source>
</reference>
<comment type="caution">
    <text evidence="1">The sequence shown here is derived from an EMBL/GenBank/DDBJ whole genome shotgun (WGS) entry which is preliminary data.</text>
</comment>
<protein>
    <submittedName>
        <fullName evidence="1">Uncharacterized protein</fullName>
    </submittedName>
</protein>
<evidence type="ECO:0000313" key="2">
    <source>
        <dbReference type="Proteomes" id="UP000612585"/>
    </source>
</evidence>
<gene>
    <name evidence="1" type="ORF">Vau01_035890</name>
</gene>
<keyword evidence="2" id="KW-1185">Reference proteome</keyword>
<organism evidence="1 2">
    <name type="scientific">Virgisporangium aurantiacum</name>
    <dbReference type="NCBI Taxonomy" id="175570"/>
    <lineage>
        <taxon>Bacteria</taxon>
        <taxon>Bacillati</taxon>
        <taxon>Actinomycetota</taxon>
        <taxon>Actinomycetes</taxon>
        <taxon>Micromonosporales</taxon>
        <taxon>Micromonosporaceae</taxon>
        <taxon>Virgisporangium</taxon>
    </lineage>
</organism>
<evidence type="ECO:0000313" key="1">
    <source>
        <dbReference type="EMBL" id="GIJ56073.1"/>
    </source>
</evidence>
<dbReference type="Proteomes" id="UP000612585">
    <property type="component" value="Unassembled WGS sequence"/>
</dbReference>
<name>A0A8J3Z4E3_9ACTN</name>
<sequence length="95" mass="10156">MGRLADRTMPELVINGADRTVRLPLTTGERVLLPSPQLYAVGAALSRSPAHGAADVAAWLHATVPAHRGWAGSKLPCYVTRVPTGRGQHTCYQGR</sequence>
<dbReference type="AlphaFoldDB" id="A0A8J3Z4E3"/>